<dbReference type="AlphaFoldDB" id="A0A2X0I9V2"/>
<accession>A0A2X0I9V2</accession>
<dbReference type="InterPro" id="IPR051324">
    <property type="entry name" value="Stress/Tellurium_Resist"/>
</dbReference>
<proteinExistence type="inferred from homology"/>
<name>A0A2X0I9V2_9ACTN</name>
<gene>
    <name evidence="4" type="ORF">DN069_38170</name>
</gene>
<keyword evidence="5" id="KW-1185">Reference proteome</keyword>
<dbReference type="Proteomes" id="UP000248889">
    <property type="component" value="Unassembled WGS sequence"/>
</dbReference>
<dbReference type="InterPro" id="IPR003325">
    <property type="entry name" value="TerD"/>
</dbReference>
<dbReference type="PANTHER" id="PTHR32097:SF4">
    <property type="entry name" value="GENERAL STRESS PROTEIN 16U"/>
    <property type="match status" value="1"/>
</dbReference>
<feature type="compositionally biased region" description="Pro residues" evidence="2">
    <location>
        <begin position="196"/>
        <end position="208"/>
    </location>
</feature>
<dbReference type="Gene3D" id="2.60.60.30">
    <property type="entry name" value="sav2460 like domains"/>
    <property type="match status" value="1"/>
</dbReference>
<organism evidence="4 5">
    <name type="scientific">Streptacidiphilus pinicola</name>
    <dbReference type="NCBI Taxonomy" id="2219663"/>
    <lineage>
        <taxon>Bacteria</taxon>
        <taxon>Bacillati</taxon>
        <taxon>Actinomycetota</taxon>
        <taxon>Actinomycetes</taxon>
        <taxon>Kitasatosporales</taxon>
        <taxon>Streptomycetaceae</taxon>
        <taxon>Streptacidiphilus</taxon>
    </lineage>
</organism>
<dbReference type="PANTHER" id="PTHR32097">
    <property type="entry name" value="CAMP-BINDING PROTEIN 1-RELATED"/>
    <property type="match status" value="1"/>
</dbReference>
<evidence type="ECO:0000259" key="3">
    <source>
        <dbReference type="Pfam" id="PF02342"/>
    </source>
</evidence>
<comment type="caution">
    <text evidence="4">The sequence shown here is derived from an EMBL/GenBank/DDBJ whole genome shotgun (WGS) entry which is preliminary data.</text>
</comment>
<reference evidence="4 5" key="1">
    <citation type="submission" date="2018-06" db="EMBL/GenBank/DDBJ databases">
        <title>Streptacidiphilus pinicola sp. nov., isolated from pine grove soil.</title>
        <authorList>
            <person name="Roh S.G."/>
            <person name="Park S."/>
            <person name="Kim M.-K."/>
            <person name="Yun B.-R."/>
            <person name="Park J."/>
            <person name="Kim M.J."/>
            <person name="Kim Y.S."/>
            <person name="Kim S.B."/>
        </authorList>
    </citation>
    <scope>NUCLEOTIDE SEQUENCE [LARGE SCALE GENOMIC DNA]</scope>
    <source>
        <strain evidence="4 5">MMS16-CNU450</strain>
    </source>
</reference>
<dbReference type="OrthoDB" id="3850799at2"/>
<protein>
    <submittedName>
        <fullName evidence="4">TerD family protein</fullName>
    </submittedName>
</protein>
<dbReference type="CDD" id="cd06974">
    <property type="entry name" value="TerD_like"/>
    <property type="match status" value="1"/>
</dbReference>
<feature type="domain" description="TerD" evidence="3">
    <location>
        <begin position="4"/>
        <end position="180"/>
    </location>
</feature>
<dbReference type="Pfam" id="PF02342">
    <property type="entry name" value="TerD"/>
    <property type="match status" value="1"/>
</dbReference>
<evidence type="ECO:0000313" key="5">
    <source>
        <dbReference type="Proteomes" id="UP000248889"/>
    </source>
</evidence>
<dbReference type="EMBL" id="QKYN01000233">
    <property type="protein sequence ID" value="RAG80433.1"/>
    <property type="molecule type" value="Genomic_DNA"/>
</dbReference>
<evidence type="ECO:0000256" key="1">
    <source>
        <dbReference type="ARBA" id="ARBA00008775"/>
    </source>
</evidence>
<sequence>MLGMTEVMPKGSNAQLPAEVAAVRVVLRWQLLPGTPDVDVSALLLTAQGRVREDADFVFYNQPRHPTGLVRHRAKARRPGEASDTLDVDLDRLPGWVDRLVLGASVGDGQDFAAVGGLQLLLFDIAGGPGAAALTRFDLFDVRGCAALLCGELYRRSGGWKFRAIGHRYPSGLGGLAQDFGVTVDDEEPVAAQEPALPPLPTTPPPPSVEQLLPEPAGFSLPPQGPRFLRP</sequence>
<evidence type="ECO:0000313" key="4">
    <source>
        <dbReference type="EMBL" id="RAG80433.1"/>
    </source>
</evidence>
<comment type="similarity">
    <text evidence="1">Belongs to the CAPAB/TerDEXZ family.</text>
</comment>
<feature type="region of interest" description="Disordered" evidence="2">
    <location>
        <begin position="187"/>
        <end position="231"/>
    </location>
</feature>
<evidence type="ECO:0000256" key="2">
    <source>
        <dbReference type="SAM" id="MobiDB-lite"/>
    </source>
</evidence>